<dbReference type="Proteomes" id="UP000194632">
    <property type="component" value="Unassembled WGS sequence"/>
</dbReference>
<gene>
    <name evidence="6" type="ORF">CA982_15915</name>
</gene>
<dbReference type="Gene3D" id="3.40.309.10">
    <property type="entry name" value="Aldehyde Dehydrogenase, Chain A, domain 2"/>
    <property type="match status" value="1"/>
</dbReference>
<dbReference type="PANTHER" id="PTHR42804">
    <property type="entry name" value="ALDEHYDE DEHYDROGENASE"/>
    <property type="match status" value="1"/>
</dbReference>
<evidence type="ECO:0000256" key="1">
    <source>
        <dbReference type="ARBA" id="ARBA00009986"/>
    </source>
</evidence>
<evidence type="ECO:0000256" key="4">
    <source>
        <dbReference type="RuleBase" id="RU003345"/>
    </source>
</evidence>
<comment type="caution">
    <text evidence="6">The sequence shown here is derived from an EMBL/GenBank/DDBJ whole genome shotgun (WGS) entry which is preliminary data.</text>
</comment>
<keyword evidence="2 4" id="KW-0560">Oxidoreductase</keyword>
<dbReference type="AlphaFoldDB" id="A0A2C9ZJ85"/>
<name>A0A2C9ZJ85_9ACTN</name>
<dbReference type="Gene3D" id="3.40.605.10">
    <property type="entry name" value="Aldehyde Dehydrogenase, Chain A, domain 1"/>
    <property type="match status" value="1"/>
</dbReference>
<dbReference type="Pfam" id="PF00171">
    <property type="entry name" value="Aldedh"/>
    <property type="match status" value="1"/>
</dbReference>
<sequence>MTTTQQATDPLATVSDRDRVFIGGRWVESTGDEWIEVVDSYFERTAARARAATAEDMARAVEAARASFDKGDWVRTPIAERAAIIDTIADRLEARAAELTTLGIVEVGVPVPVSAMTQQMTVGLFRAVAEEARKVTLREDRTRADGGISRILKEPSGVVAAIIPWNGPIGTIAFKVIPALAAGCSVVLKTSPEAPLSPSVFADVVGELVDEGVIPEGVLSVLVADREVSELLVTDPRVDHITFTGSTATGRRIMNLAGDRVAKVSLELGGKSAAIILDDADLNTVMQNLPMAGCMQSGQACIALTRVLVSAARHDEVVAAYKAALGMIPIGNPWEETNFLGPLTSARQRDRVEGYIEAARKDGAEIVHGGGRVGDQGFFVQPTIVDNVRNDMTIAQEEVFGPVISIITYQDEDDAVAIANDSEYGLSGAVFTSDLEHGFEVAQRIRTGTVNVNTSVIDFTLPFGGYKQSGVGREGGPEGLEEFFELKTVHLPAPQPEG</sequence>
<dbReference type="PROSITE" id="PS00687">
    <property type="entry name" value="ALDEHYDE_DEHYDR_GLU"/>
    <property type="match status" value="1"/>
</dbReference>
<comment type="similarity">
    <text evidence="1 4">Belongs to the aldehyde dehydrogenase family.</text>
</comment>
<dbReference type="EMBL" id="NGFO01000018">
    <property type="protein sequence ID" value="OUC77700.1"/>
    <property type="molecule type" value="Genomic_DNA"/>
</dbReference>
<dbReference type="PANTHER" id="PTHR42804:SF1">
    <property type="entry name" value="ALDEHYDE DEHYDROGENASE-RELATED"/>
    <property type="match status" value="1"/>
</dbReference>
<dbReference type="InterPro" id="IPR016161">
    <property type="entry name" value="Ald_DH/histidinol_DH"/>
</dbReference>
<dbReference type="FunFam" id="3.40.309.10:FF:000009">
    <property type="entry name" value="Aldehyde dehydrogenase A"/>
    <property type="match status" value="1"/>
</dbReference>
<accession>A0A2C9ZJ85</accession>
<dbReference type="InterPro" id="IPR016163">
    <property type="entry name" value="Ald_DH_C"/>
</dbReference>
<dbReference type="InterPro" id="IPR015590">
    <property type="entry name" value="Aldehyde_DH_dom"/>
</dbReference>
<organism evidence="6 7">
    <name type="scientific">Gordonia lacunae</name>
    <dbReference type="NCBI Taxonomy" id="417102"/>
    <lineage>
        <taxon>Bacteria</taxon>
        <taxon>Bacillati</taxon>
        <taxon>Actinomycetota</taxon>
        <taxon>Actinomycetes</taxon>
        <taxon>Mycobacteriales</taxon>
        <taxon>Gordoniaceae</taxon>
        <taxon>Gordonia</taxon>
    </lineage>
</organism>
<evidence type="ECO:0000256" key="2">
    <source>
        <dbReference type="ARBA" id="ARBA00023002"/>
    </source>
</evidence>
<feature type="active site" evidence="3">
    <location>
        <position position="267"/>
    </location>
</feature>
<dbReference type="OrthoDB" id="6882680at2"/>
<evidence type="ECO:0000313" key="6">
    <source>
        <dbReference type="EMBL" id="OUC77700.1"/>
    </source>
</evidence>
<proteinExistence type="inferred from homology"/>
<dbReference type="InterPro" id="IPR029510">
    <property type="entry name" value="Ald_DH_CS_GLU"/>
</dbReference>
<dbReference type="CDD" id="cd07139">
    <property type="entry name" value="ALDH_AldA-Rv0768"/>
    <property type="match status" value="1"/>
</dbReference>
<dbReference type="GO" id="GO:0016620">
    <property type="term" value="F:oxidoreductase activity, acting on the aldehyde or oxo group of donors, NAD or NADP as acceptor"/>
    <property type="evidence" value="ECO:0007669"/>
    <property type="project" value="InterPro"/>
</dbReference>
<dbReference type="SUPFAM" id="SSF53720">
    <property type="entry name" value="ALDH-like"/>
    <property type="match status" value="1"/>
</dbReference>
<evidence type="ECO:0000259" key="5">
    <source>
        <dbReference type="Pfam" id="PF00171"/>
    </source>
</evidence>
<dbReference type="STRING" id="417102.CA982_15915"/>
<feature type="domain" description="Aldehyde dehydrogenase" evidence="5">
    <location>
        <begin position="26"/>
        <end position="489"/>
    </location>
</feature>
<evidence type="ECO:0000313" key="7">
    <source>
        <dbReference type="Proteomes" id="UP000194632"/>
    </source>
</evidence>
<evidence type="ECO:0000256" key="3">
    <source>
        <dbReference type="PROSITE-ProRule" id="PRU10007"/>
    </source>
</evidence>
<reference evidence="6 7" key="1">
    <citation type="submission" date="2017-05" db="EMBL/GenBank/DDBJ databases">
        <title>Biotechnological potential of actinobacteria isolated from South African environments.</title>
        <authorList>
            <person name="Le Roes-Hill M."/>
            <person name="Prins A."/>
            <person name="Durrell K.A."/>
        </authorList>
    </citation>
    <scope>NUCLEOTIDE SEQUENCE [LARGE SCALE GENOMIC DNA]</scope>
    <source>
        <strain evidence="6">BS2</strain>
    </source>
</reference>
<protein>
    <submittedName>
        <fullName evidence="6">Aldehyde dehydrogenase</fullName>
    </submittedName>
</protein>
<dbReference type="InterPro" id="IPR016162">
    <property type="entry name" value="Ald_DH_N"/>
</dbReference>
<keyword evidence="7" id="KW-1185">Reference proteome</keyword>
<dbReference type="RefSeq" id="WP_086536252.1">
    <property type="nucleotide sequence ID" value="NZ_NGFO01000018.1"/>
</dbReference>